<proteinExistence type="predicted"/>
<evidence type="ECO:0000256" key="2">
    <source>
        <dbReference type="SAM" id="MobiDB-lite"/>
    </source>
</evidence>
<feature type="domain" description="Phage capsid-like C-terminal" evidence="3">
    <location>
        <begin position="137"/>
        <end position="385"/>
    </location>
</feature>
<dbReference type="OrthoDB" id="85826at2"/>
<dbReference type="RefSeq" id="WP_151573577.1">
    <property type="nucleotide sequence ID" value="NZ_WBOT01000002.1"/>
</dbReference>
<protein>
    <submittedName>
        <fullName evidence="4">Phage major capsid protein</fullName>
    </submittedName>
</protein>
<dbReference type="Pfam" id="PF05065">
    <property type="entry name" value="Phage_capsid"/>
    <property type="match status" value="1"/>
</dbReference>
<dbReference type="SUPFAM" id="SSF56563">
    <property type="entry name" value="Major capsid protein gp5"/>
    <property type="match status" value="1"/>
</dbReference>
<dbReference type="Proteomes" id="UP000441354">
    <property type="component" value="Unassembled WGS sequence"/>
</dbReference>
<dbReference type="InterPro" id="IPR024455">
    <property type="entry name" value="Phage_capsid"/>
</dbReference>
<dbReference type="NCBIfam" id="TIGR01554">
    <property type="entry name" value="major_cap_HK97"/>
    <property type="match status" value="1"/>
</dbReference>
<evidence type="ECO:0000256" key="1">
    <source>
        <dbReference type="ARBA" id="ARBA00004328"/>
    </source>
</evidence>
<evidence type="ECO:0000259" key="3">
    <source>
        <dbReference type="Pfam" id="PF05065"/>
    </source>
</evidence>
<comment type="caution">
    <text evidence="4">The sequence shown here is derived from an EMBL/GenBank/DDBJ whole genome shotgun (WGS) entry which is preliminary data.</text>
</comment>
<keyword evidence="5" id="KW-1185">Reference proteome</keyword>
<comment type="subcellular location">
    <subcellularLocation>
        <location evidence="1">Virion</location>
    </subcellularLocation>
</comment>
<organism evidence="4 5">
    <name type="scientific">Bacillus mesophilum</name>
    <dbReference type="NCBI Taxonomy" id="1071718"/>
    <lineage>
        <taxon>Bacteria</taxon>
        <taxon>Bacillati</taxon>
        <taxon>Bacillota</taxon>
        <taxon>Bacilli</taxon>
        <taxon>Bacillales</taxon>
        <taxon>Bacillaceae</taxon>
        <taxon>Bacillus</taxon>
    </lineage>
</organism>
<evidence type="ECO:0000313" key="4">
    <source>
        <dbReference type="EMBL" id="KAB2334263.1"/>
    </source>
</evidence>
<feature type="region of interest" description="Disordered" evidence="2">
    <location>
        <begin position="35"/>
        <end position="104"/>
    </location>
</feature>
<gene>
    <name evidence="4" type="ORF">F7732_09335</name>
</gene>
<sequence length="401" mass="44437">MPNPVLIGAKLKLKRSSLKTVEETITELLAKRDELSASIDGVESEEDLTAIEDSVKENDEEIEGKEEEKTKLEEEIDELEKELERSNQKKPKNRSKLGGNENMDKEQLKELRSALNAYVRSKGAEVRAVDGFKLVDGGALVPEELLTPEKAVEDVVDLLQYVKKVPVKSSAGKYPIIKKSGNRMNTVPELEANPELAKPALTNVLYEIETYRGYIPVSQEVIDDADYDIVGLIDDEIRDQELNTRNFAIATVLKTASPKTIGTLDEIITLLNTGFKTAYQVRLYVSQSMFNDLDLLKDANGRYLLQDDVTVASGKRLKGKEVVVLDDDMIGAQAGDKVGFIGDAKAFCKFFDRKQVSVKWVDNNIYGQLLAGFVRFDVEVADTAAGYYITFTPDAAEPAGA</sequence>
<name>A0A7V7RNY3_9BACI</name>
<dbReference type="Gene3D" id="3.30.2400.10">
    <property type="entry name" value="Major capsid protein gp5"/>
    <property type="match status" value="1"/>
</dbReference>
<reference evidence="4 5" key="1">
    <citation type="journal article" date="2014" name="Arch. Microbiol.">
        <title>Bacillus mesophilum sp. nov., strain IITR-54T, a novel 4-chlorobiphenyl dechlorinating bacterium.</title>
        <authorList>
            <person name="Manickam N."/>
            <person name="Singh N.K."/>
            <person name="Bajaj A."/>
            <person name="Kumar R.M."/>
            <person name="Kaur G."/>
            <person name="Kaur N."/>
            <person name="Bala M."/>
            <person name="Kumar A."/>
            <person name="Mayilraj S."/>
        </authorList>
    </citation>
    <scope>NUCLEOTIDE SEQUENCE [LARGE SCALE GENOMIC DNA]</scope>
    <source>
        <strain evidence="4 5">IITR-54</strain>
    </source>
</reference>
<accession>A0A7V7RNY3</accession>
<dbReference type="Gene3D" id="3.30.2320.10">
    <property type="entry name" value="hypothetical protein PF0899 domain"/>
    <property type="match status" value="1"/>
</dbReference>
<dbReference type="EMBL" id="WBOT01000002">
    <property type="protein sequence ID" value="KAB2334263.1"/>
    <property type="molecule type" value="Genomic_DNA"/>
</dbReference>
<dbReference type="InterPro" id="IPR054612">
    <property type="entry name" value="Phage_capsid-like_C"/>
</dbReference>
<dbReference type="AlphaFoldDB" id="A0A7V7RNY3"/>
<evidence type="ECO:0000313" key="5">
    <source>
        <dbReference type="Proteomes" id="UP000441354"/>
    </source>
</evidence>